<organism evidence="9 10">
    <name type="scientific">Alistipes onderdonkii</name>
    <dbReference type="NCBI Taxonomy" id="328813"/>
    <lineage>
        <taxon>Bacteria</taxon>
        <taxon>Pseudomonadati</taxon>
        <taxon>Bacteroidota</taxon>
        <taxon>Bacteroidia</taxon>
        <taxon>Bacteroidales</taxon>
        <taxon>Rikenellaceae</taxon>
        <taxon>Alistipes</taxon>
    </lineage>
</organism>
<evidence type="ECO:0000256" key="1">
    <source>
        <dbReference type="ARBA" id="ARBA00004442"/>
    </source>
</evidence>
<dbReference type="InterPro" id="IPR012944">
    <property type="entry name" value="SusD_RagB_dom"/>
</dbReference>
<dbReference type="Pfam" id="PF14322">
    <property type="entry name" value="SusD-like_3"/>
    <property type="match status" value="1"/>
</dbReference>
<dbReference type="GO" id="GO:0009279">
    <property type="term" value="C:cell outer membrane"/>
    <property type="evidence" value="ECO:0007669"/>
    <property type="project" value="UniProtKB-SubCell"/>
</dbReference>
<evidence type="ECO:0000256" key="3">
    <source>
        <dbReference type="ARBA" id="ARBA00022729"/>
    </source>
</evidence>
<sequence length="498" mass="55710">MKKIFGILCLITLSLAGVSCHGDLDIAQKGQVTGGDAWGSQSNALANMYGMMSTFRAAFATDYMYWGEYRTQIWGKGNETQPSRDFVYTNNISSTHAQADWTSLYTTINHANLILKYVPGIGFTDEGQKNQILGAAHFVRAFCYYWIGRIWGDAPVLTAGFESDGQEGLFPSRDPADVVFRQVGNDIGAAVDYLKNASVSSADIPTLAAAYTMQTDYYLWMAKVRKDATALADARTACDNALAAAAAAGKQLLGNFADIFSVTNKLNPEVLFAWSMKKDEKEGGFQSDWLCAIQYVSEKYVENPVKVGSHQQWAMFTEAFRGVIDETTVNGVSVEDSRARVSYDFFLDVEKNNTMHRWINKYAGTWNEGARIFDSDIIVYRYADLLMFDAEIKNDQNQKDAAVDALNQVAQRAYGRANFYPKTLTKEEIDAALLREREKEFCAEGKLWWDFIRLGVVFDEVPSLVGRENEKNILLWPISNTAMNKNPNLTQTEIGTIE</sequence>
<name>A0A1Y3QTY5_9BACT</name>
<dbReference type="RefSeq" id="WP_087402376.1">
    <property type="nucleotide sequence ID" value="NZ_NFHB01000005.1"/>
</dbReference>
<accession>A0A1Y3QTY5</accession>
<evidence type="ECO:0000313" key="10">
    <source>
        <dbReference type="Proteomes" id="UP000195772"/>
    </source>
</evidence>
<evidence type="ECO:0000259" key="7">
    <source>
        <dbReference type="Pfam" id="PF07980"/>
    </source>
</evidence>
<evidence type="ECO:0000259" key="8">
    <source>
        <dbReference type="Pfam" id="PF14322"/>
    </source>
</evidence>
<protein>
    <submittedName>
        <fullName evidence="9">RagB/SusD family nutrient uptake outer membrane protein</fullName>
    </submittedName>
</protein>
<dbReference type="PROSITE" id="PS51257">
    <property type="entry name" value="PROKAR_LIPOPROTEIN"/>
    <property type="match status" value="1"/>
</dbReference>
<gene>
    <name evidence="9" type="ORF">B5G41_08570</name>
</gene>
<dbReference type="EMBL" id="NFHB01000005">
    <property type="protein sequence ID" value="OUN03093.1"/>
    <property type="molecule type" value="Genomic_DNA"/>
</dbReference>
<feature type="domain" description="RagB/SusD" evidence="7">
    <location>
        <begin position="356"/>
        <end position="492"/>
    </location>
</feature>
<keyword evidence="4" id="KW-0472">Membrane</keyword>
<comment type="similarity">
    <text evidence="2">Belongs to the SusD family.</text>
</comment>
<dbReference type="AlphaFoldDB" id="A0A1Y3QTY5"/>
<dbReference type="OrthoDB" id="1016139at2"/>
<dbReference type="Proteomes" id="UP000195772">
    <property type="component" value="Unassembled WGS sequence"/>
</dbReference>
<comment type="caution">
    <text evidence="9">The sequence shown here is derived from an EMBL/GenBank/DDBJ whole genome shotgun (WGS) entry which is preliminary data.</text>
</comment>
<feature type="domain" description="SusD-like N-terminal" evidence="8">
    <location>
        <begin position="75"/>
        <end position="218"/>
    </location>
</feature>
<evidence type="ECO:0000256" key="5">
    <source>
        <dbReference type="ARBA" id="ARBA00023237"/>
    </source>
</evidence>
<keyword evidence="5" id="KW-0998">Cell outer membrane</keyword>
<dbReference type="InterPro" id="IPR011990">
    <property type="entry name" value="TPR-like_helical_dom_sf"/>
</dbReference>
<comment type="subcellular location">
    <subcellularLocation>
        <location evidence="1">Cell outer membrane</location>
    </subcellularLocation>
</comment>
<keyword evidence="3 6" id="KW-0732">Signal</keyword>
<dbReference type="InterPro" id="IPR033985">
    <property type="entry name" value="SusD-like_N"/>
</dbReference>
<evidence type="ECO:0000256" key="2">
    <source>
        <dbReference type="ARBA" id="ARBA00006275"/>
    </source>
</evidence>
<evidence type="ECO:0000256" key="4">
    <source>
        <dbReference type="ARBA" id="ARBA00023136"/>
    </source>
</evidence>
<reference evidence="10" key="1">
    <citation type="submission" date="2017-04" db="EMBL/GenBank/DDBJ databases">
        <title>Function of individual gut microbiota members based on whole genome sequencing of pure cultures obtained from chicken caecum.</title>
        <authorList>
            <person name="Medvecky M."/>
            <person name="Cejkova D."/>
            <person name="Polansky O."/>
            <person name="Karasova D."/>
            <person name="Kubasova T."/>
            <person name="Cizek A."/>
            <person name="Rychlik I."/>
        </authorList>
    </citation>
    <scope>NUCLEOTIDE SEQUENCE [LARGE SCALE GENOMIC DNA]</scope>
    <source>
        <strain evidence="10">An90</strain>
    </source>
</reference>
<proteinExistence type="inferred from homology"/>
<evidence type="ECO:0000256" key="6">
    <source>
        <dbReference type="SAM" id="SignalP"/>
    </source>
</evidence>
<feature type="signal peptide" evidence="6">
    <location>
        <begin position="1"/>
        <end position="21"/>
    </location>
</feature>
<evidence type="ECO:0000313" key="9">
    <source>
        <dbReference type="EMBL" id="OUN03093.1"/>
    </source>
</evidence>
<dbReference type="Pfam" id="PF07980">
    <property type="entry name" value="SusD_RagB"/>
    <property type="match status" value="1"/>
</dbReference>
<feature type="chain" id="PRO_5012011445" evidence="6">
    <location>
        <begin position="22"/>
        <end position="498"/>
    </location>
</feature>
<dbReference type="Gene3D" id="1.25.40.390">
    <property type="match status" value="1"/>
</dbReference>
<dbReference type="SUPFAM" id="SSF48452">
    <property type="entry name" value="TPR-like"/>
    <property type="match status" value="1"/>
</dbReference>